<comment type="caution">
    <text evidence="5">The sequence shown here is derived from an EMBL/GenBank/DDBJ whole genome shotgun (WGS) entry which is preliminary data.</text>
</comment>
<evidence type="ECO:0000256" key="1">
    <source>
        <dbReference type="ARBA" id="ARBA00008339"/>
    </source>
</evidence>
<comment type="function">
    <text evidence="3">Catalyzes two steps in the biosynthesis of the molybdenum cofactor. In the first step, molybdopterin is adenylated. Subsequently, molybdate is inserted into adenylated molybdopterin and AMP is released.</text>
</comment>
<accession>A0A395NV53</accession>
<dbReference type="EC" id="2.7.7.75" evidence="2"/>
<reference evidence="5 6" key="1">
    <citation type="journal article" date="2018" name="PLoS Pathog.">
        <title>Evolution of structural diversity of trichothecenes, a family of toxins produced by plant pathogenic and entomopathogenic fungi.</title>
        <authorList>
            <person name="Proctor R.H."/>
            <person name="McCormick S.P."/>
            <person name="Kim H.S."/>
            <person name="Cardoza R.E."/>
            <person name="Stanley A.M."/>
            <person name="Lindo L."/>
            <person name="Kelly A."/>
            <person name="Brown D.W."/>
            <person name="Lee T."/>
            <person name="Vaughan M.M."/>
            <person name="Alexander N.J."/>
            <person name="Busman M."/>
            <person name="Gutierrez S."/>
        </authorList>
    </citation>
    <scope>NUCLEOTIDE SEQUENCE [LARGE SCALE GENOMIC DNA]</scope>
    <source>
        <strain evidence="5 6">IBT 40837</strain>
    </source>
</reference>
<dbReference type="Pfam" id="PF03453">
    <property type="entry name" value="MoeA_N"/>
    <property type="match status" value="1"/>
</dbReference>
<sequence length="334" mass="35872">MSPSAGSVETWLIAIKKLQHAANETRDRWICNQPGERVPLKDAVGRIALTDCISPECTPQFDTSAMDGFAVSSLATKDASLTHPVQFRVIGTITPGSGCLDDSGIAAYGMEPCAEIMTGGRFPDRAGPLGQLDACVRVEDITIAIYGNSNSMEQWRSIIVTKPVQPNAHRRIAGNDIQCSEVLVKAGQRISSSHIMPLSSLGFQDTEVMRKLRVGIWSTGNEFVTKSASIADVNGPFLQAASTEYGAEADFLGYLSDDVQSLSQSFHSHALSDKWDVLITSGAVSIGKFDFIRAALDGCGAKVIFHGLNIRPGHPVLFALINLGNSSLFPIFDN</sequence>
<dbReference type="Proteomes" id="UP000266272">
    <property type="component" value="Unassembled WGS sequence"/>
</dbReference>
<dbReference type="SUPFAM" id="SSF63882">
    <property type="entry name" value="MoeA N-terminal region -like"/>
    <property type="match status" value="1"/>
</dbReference>
<dbReference type="GO" id="GO:0061598">
    <property type="term" value="F:molybdopterin adenylyltransferase activity"/>
    <property type="evidence" value="ECO:0007669"/>
    <property type="project" value="UniProtKB-UniRule"/>
</dbReference>
<dbReference type="InterPro" id="IPR036425">
    <property type="entry name" value="MoaB/Mog-like_dom_sf"/>
</dbReference>
<dbReference type="GO" id="GO:0005524">
    <property type="term" value="F:ATP binding"/>
    <property type="evidence" value="ECO:0007669"/>
    <property type="project" value="UniProtKB-UniRule"/>
</dbReference>
<dbReference type="Gene3D" id="3.40.980.10">
    <property type="entry name" value="MoaB/Mog-like domain"/>
    <property type="match status" value="1"/>
</dbReference>
<keyword evidence="6" id="KW-1185">Reference proteome</keyword>
<evidence type="ECO:0000313" key="6">
    <source>
        <dbReference type="Proteomes" id="UP000266272"/>
    </source>
</evidence>
<gene>
    <name evidence="5" type="ORF">TARUN_2877</name>
</gene>
<dbReference type="AlphaFoldDB" id="A0A395NV53"/>
<keyword evidence="3" id="KW-0808">Transferase</keyword>
<comment type="catalytic activity">
    <reaction evidence="3">
        <text>adenylyl-molybdopterin + molybdate = Mo-molybdopterin + AMP + H(+)</text>
        <dbReference type="Rhea" id="RHEA:35047"/>
        <dbReference type="ChEBI" id="CHEBI:15378"/>
        <dbReference type="ChEBI" id="CHEBI:36264"/>
        <dbReference type="ChEBI" id="CHEBI:62727"/>
        <dbReference type="ChEBI" id="CHEBI:71302"/>
        <dbReference type="ChEBI" id="CHEBI:456215"/>
    </reaction>
</comment>
<dbReference type="Gene3D" id="2.170.190.11">
    <property type="entry name" value="Molybdopterin biosynthesis moea protein, domain 3"/>
    <property type="match status" value="1"/>
</dbReference>
<comment type="pathway">
    <text evidence="3">Cofactor biosynthesis; molybdopterin biosynthesis.</text>
</comment>
<protein>
    <recommendedName>
        <fullName evidence="2">molybdopterin adenylyltransferase</fullName>
        <ecNumber evidence="2">2.7.7.75</ecNumber>
    </recommendedName>
</protein>
<organism evidence="5 6">
    <name type="scientific">Trichoderma arundinaceum</name>
    <dbReference type="NCBI Taxonomy" id="490622"/>
    <lineage>
        <taxon>Eukaryota</taxon>
        <taxon>Fungi</taxon>
        <taxon>Dikarya</taxon>
        <taxon>Ascomycota</taxon>
        <taxon>Pezizomycotina</taxon>
        <taxon>Sordariomycetes</taxon>
        <taxon>Hypocreomycetidae</taxon>
        <taxon>Hypocreales</taxon>
        <taxon>Hypocreaceae</taxon>
        <taxon>Trichoderma</taxon>
    </lineage>
</organism>
<dbReference type="InterPro" id="IPR038987">
    <property type="entry name" value="MoeA-like"/>
</dbReference>
<dbReference type="GO" id="GO:0006777">
    <property type="term" value="P:Mo-molybdopterin cofactor biosynthetic process"/>
    <property type="evidence" value="ECO:0007669"/>
    <property type="project" value="UniProtKB-UniRule"/>
</dbReference>
<dbReference type="OrthoDB" id="6777263at2759"/>
<proteinExistence type="inferred from homology"/>
<dbReference type="SMART" id="SM00852">
    <property type="entry name" value="MoCF_biosynth"/>
    <property type="match status" value="1"/>
</dbReference>
<comment type="cofactor">
    <cofactor evidence="3">
        <name>Mg(2+)</name>
        <dbReference type="ChEBI" id="CHEBI:18420"/>
    </cofactor>
</comment>
<evidence type="ECO:0000256" key="2">
    <source>
        <dbReference type="ARBA" id="ARBA00012509"/>
    </source>
</evidence>
<dbReference type="GO" id="GO:0005829">
    <property type="term" value="C:cytosol"/>
    <property type="evidence" value="ECO:0007669"/>
    <property type="project" value="TreeGrafter"/>
</dbReference>
<dbReference type="InterPro" id="IPR005110">
    <property type="entry name" value="MoeA_linker/N"/>
</dbReference>
<dbReference type="PANTHER" id="PTHR10192:SF30">
    <property type="entry name" value="MOLYBDOPTERIN ADENYLYLTRANSFERASE"/>
    <property type="match status" value="1"/>
</dbReference>
<name>A0A395NV53_TRIAR</name>
<dbReference type="CDD" id="cd00887">
    <property type="entry name" value="MoeA"/>
    <property type="match status" value="1"/>
</dbReference>
<comment type="catalytic activity">
    <reaction evidence="3">
        <text>molybdopterin + ATP + H(+) = adenylyl-molybdopterin + diphosphate</text>
        <dbReference type="Rhea" id="RHEA:31331"/>
        <dbReference type="ChEBI" id="CHEBI:15378"/>
        <dbReference type="ChEBI" id="CHEBI:30616"/>
        <dbReference type="ChEBI" id="CHEBI:33019"/>
        <dbReference type="ChEBI" id="CHEBI:58698"/>
        <dbReference type="ChEBI" id="CHEBI:62727"/>
    </reaction>
</comment>
<dbReference type="InterPro" id="IPR036135">
    <property type="entry name" value="MoeA_linker/N_sf"/>
</dbReference>
<dbReference type="STRING" id="490622.A0A395NV53"/>
<evidence type="ECO:0000313" key="5">
    <source>
        <dbReference type="EMBL" id="RFU79341.1"/>
    </source>
</evidence>
<dbReference type="SUPFAM" id="SSF53218">
    <property type="entry name" value="Molybdenum cofactor biosynthesis proteins"/>
    <property type="match status" value="1"/>
</dbReference>
<comment type="similarity">
    <text evidence="3">Belongs to the MoeA family.</text>
</comment>
<keyword evidence="3" id="KW-0501">Molybdenum cofactor biosynthesis</keyword>
<keyword evidence="3" id="KW-0479">Metal-binding</keyword>
<dbReference type="GO" id="GO:0046872">
    <property type="term" value="F:metal ion binding"/>
    <property type="evidence" value="ECO:0007669"/>
    <property type="project" value="UniProtKB-UniRule"/>
</dbReference>
<feature type="domain" description="MoaB/Mog" evidence="4">
    <location>
        <begin position="215"/>
        <end position="334"/>
    </location>
</feature>
<keyword evidence="3" id="KW-0500">Molybdenum</keyword>
<dbReference type="PANTHER" id="PTHR10192">
    <property type="entry name" value="MOLYBDOPTERIN BIOSYNTHESIS PROTEIN"/>
    <property type="match status" value="1"/>
</dbReference>
<dbReference type="UniPathway" id="UPA00344"/>
<dbReference type="EMBL" id="PXOA01000162">
    <property type="protein sequence ID" value="RFU79341.1"/>
    <property type="molecule type" value="Genomic_DNA"/>
</dbReference>
<dbReference type="Pfam" id="PF00994">
    <property type="entry name" value="MoCF_biosynth"/>
    <property type="match status" value="1"/>
</dbReference>
<evidence type="ECO:0000256" key="3">
    <source>
        <dbReference type="RuleBase" id="RU365090"/>
    </source>
</evidence>
<dbReference type="GO" id="GO:0061599">
    <property type="term" value="F:molybdopterin molybdotransferase activity"/>
    <property type="evidence" value="ECO:0007669"/>
    <property type="project" value="UniProtKB-UniRule"/>
</dbReference>
<dbReference type="InterPro" id="IPR001453">
    <property type="entry name" value="MoaB/Mog_dom"/>
</dbReference>
<comment type="similarity">
    <text evidence="1">In the C-terminal section; belongs to the MoeA family.</text>
</comment>
<dbReference type="Gene3D" id="3.90.105.10">
    <property type="entry name" value="Molybdopterin biosynthesis moea protein, domain 2"/>
    <property type="match status" value="1"/>
</dbReference>
<keyword evidence="3" id="KW-0460">Magnesium</keyword>
<evidence type="ECO:0000259" key="4">
    <source>
        <dbReference type="SMART" id="SM00852"/>
    </source>
</evidence>